<dbReference type="PANTHER" id="PTHR11265:SF0">
    <property type="entry name" value="12S RRNA N4-METHYLCYTIDINE METHYLTRANSFERASE"/>
    <property type="match status" value="1"/>
</dbReference>
<dbReference type="Pfam" id="PF01795">
    <property type="entry name" value="Methyltransf_5"/>
    <property type="match status" value="1"/>
</dbReference>
<accession>A0A4D9DDP1</accession>
<dbReference type="PIRSF" id="PIRSF004486">
    <property type="entry name" value="MraW"/>
    <property type="match status" value="1"/>
</dbReference>
<proteinExistence type="inferred from homology"/>
<comment type="caution">
    <text evidence="7">The sequence shown here is derived from an EMBL/GenBank/DDBJ whole genome shotgun (WGS) entry which is preliminary data.</text>
</comment>
<evidence type="ECO:0000256" key="5">
    <source>
        <dbReference type="ARBA" id="ARBA00022679"/>
    </source>
</evidence>
<dbReference type="EMBL" id="QXTE01007131">
    <property type="protein sequence ID" value="TFJ95420.1"/>
    <property type="molecule type" value="Genomic_DNA"/>
</dbReference>
<dbReference type="InterPro" id="IPR002903">
    <property type="entry name" value="RsmH"/>
</dbReference>
<keyword evidence="3" id="KW-0698">rRNA processing</keyword>
<dbReference type="AlphaFoldDB" id="A0A4D9DDP1"/>
<name>A0A4D9DDP1_9SAUR</name>
<dbReference type="InterPro" id="IPR023397">
    <property type="entry name" value="SAM-dep_MeTrfase_MraW_recog"/>
</dbReference>
<evidence type="ECO:0000313" key="7">
    <source>
        <dbReference type="EMBL" id="TFJ95420.1"/>
    </source>
</evidence>
<dbReference type="HAMAP" id="MF_01007">
    <property type="entry name" value="16SrRNA_methyltr_H"/>
    <property type="match status" value="1"/>
</dbReference>
<keyword evidence="4" id="KW-0489">Methyltransferase</keyword>
<organism evidence="7 8">
    <name type="scientific">Platysternon megacephalum</name>
    <name type="common">big-headed turtle</name>
    <dbReference type="NCBI Taxonomy" id="55544"/>
    <lineage>
        <taxon>Eukaryota</taxon>
        <taxon>Metazoa</taxon>
        <taxon>Chordata</taxon>
        <taxon>Craniata</taxon>
        <taxon>Vertebrata</taxon>
        <taxon>Euteleostomi</taxon>
        <taxon>Archelosauria</taxon>
        <taxon>Testudinata</taxon>
        <taxon>Testudines</taxon>
        <taxon>Cryptodira</taxon>
        <taxon>Durocryptodira</taxon>
        <taxon>Testudinoidea</taxon>
        <taxon>Platysternidae</taxon>
        <taxon>Platysternon</taxon>
    </lineage>
</organism>
<reference evidence="7 8" key="2">
    <citation type="submission" date="2019-04" db="EMBL/GenBank/DDBJ databases">
        <title>The genome sequence of big-headed turtle.</title>
        <authorList>
            <person name="Gong S."/>
        </authorList>
    </citation>
    <scope>NUCLEOTIDE SEQUENCE [LARGE SCALE GENOMIC DNA]</scope>
    <source>
        <strain evidence="7">DO16091913</strain>
        <tissue evidence="7">Muscle</tissue>
    </source>
</reference>
<dbReference type="GO" id="GO:0005737">
    <property type="term" value="C:cytoplasm"/>
    <property type="evidence" value="ECO:0007669"/>
    <property type="project" value="TreeGrafter"/>
</dbReference>
<dbReference type="FunFam" id="1.10.150.170:FF:000001">
    <property type="entry name" value="Ribosomal RNA small subunit methyltransferase H"/>
    <property type="match status" value="1"/>
</dbReference>
<evidence type="ECO:0000256" key="2">
    <source>
        <dbReference type="ARBA" id="ARBA00022490"/>
    </source>
</evidence>
<protein>
    <submittedName>
        <fullName evidence="7">3-oxoacyl-[acyl-carrier-protein] synthase, mitochondrial-like</fullName>
    </submittedName>
</protein>
<dbReference type="STRING" id="55544.A0A4D9DDP1"/>
<dbReference type="GO" id="GO:0071424">
    <property type="term" value="F:rRNA (cytosine-N4-)-methyltransferase activity"/>
    <property type="evidence" value="ECO:0007669"/>
    <property type="project" value="TreeGrafter"/>
</dbReference>
<dbReference type="SUPFAM" id="SSF53335">
    <property type="entry name" value="S-adenosyl-L-methionine-dependent methyltransferases"/>
    <property type="match status" value="1"/>
</dbReference>
<dbReference type="OrthoDB" id="16290at2759"/>
<evidence type="ECO:0000256" key="4">
    <source>
        <dbReference type="ARBA" id="ARBA00022603"/>
    </source>
</evidence>
<evidence type="ECO:0000256" key="6">
    <source>
        <dbReference type="ARBA" id="ARBA00022691"/>
    </source>
</evidence>
<dbReference type="NCBIfam" id="TIGR00006">
    <property type="entry name" value="16S rRNA (cytosine(1402)-N(4))-methyltransferase RsmH"/>
    <property type="match status" value="1"/>
</dbReference>
<dbReference type="Proteomes" id="UP000297703">
    <property type="component" value="Unassembled WGS sequence"/>
</dbReference>
<sequence>MDAMSAADRHIPVMLTRVIEVVASAHQAPDTTHVDGTLGMGGHAEAVLRACPQATVVGIDRDPQALELATARLEPFGERFVPVHAVFDELPEVLADRGLTAVESVLLDLGMSSLHIDDTSRGFAYREDAPLDMRMDPTRGHTVADYLDQAPEADIARVLKEYGEERYARRIAAAIVERRGSNPVRRTAELAELVQRCVPAAQSRTGGHPAKRTFQALRIQVNQELEVLDAVLPASLEALAVGGRCAVLSYHSLEDRRVKQAFAAGLTSSAPLGLPVELPEHAPYLKAITRGAELPSATEIAENPRSASAKFRAVQRIRLGGGPPR</sequence>
<comment type="similarity">
    <text evidence="1">Belongs to the methyltransferase superfamily. RsmH family.</text>
</comment>
<keyword evidence="5" id="KW-0808">Transferase</keyword>
<gene>
    <name evidence="7" type="ORF">DR999_PMT23025</name>
</gene>
<evidence type="ECO:0000256" key="1">
    <source>
        <dbReference type="ARBA" id="ARBA00010396"/>
    </source>
</evidence>
<dbReference type="SUPFAM" id="SSF81799">
    <property type="entry name" value="Putative methyltransferase TM0872, insert domain"/>
    <property type="match status" value="1"/>
</dbReference>
<keyword evidence="6" id="KW-0949">S-adenosyl-L-methionine</keyword>
<evidence type="ECO:0000313" key="8">
    <source>
        <dbReference type="Proteomes" id="UP000297703"/>
    </source>
</evidence>
<keyword evidence="2" id="KW-0963">Cytoplasm</keyword>
<evidence type="ECO:0000256" key="3">
    <source>
        <dbReference type="ARBA" id="ARBA00022552"/>
    </source>
</evidence>
<dbReference type="PANTHER" id="PTHR11265">
    <property type="entry name" value="S-ADENOSYL-METHYLTRANSFERASE MRAW"/>
    <property type="match status" value="1"/>
</dbReference>
<dbReference type="Gene3D" id="3.40.50.150">
    <property type="entry name" value="Vaccinia Virus protein VP39"/>
    <property type="match status" value="1"/>
</dbReference>
<keyword evidence="8" id="KW-1185">Reference proteome</keyword>
<reference evidence="7 8" key="1">
    <citation type="submission" date="2019-04" db="EMBL/GenBank/DDBJ databases">
        <title>Draft genome of the big-headed turtle Platysternon megacephalum.</title>
        <authorList>
            <person name="Gong S."/>
        </authorList>
    </citation>
    <scope>NUCLEOTIDE SEQUENCE [LARGE SCALE GENOMIC DNA]</scope>
    <source>
        <strain evidence="7">DO16091913</strain>
        <tissue evidence="7">Muscle</tissue>
    </source>
</reference>
<dbReference type="GO" id="GO:0070475">
    <property type="term" value="P:rRNA base methylation"/>
    <property type="evidence" value="ECO:0007669"/>
    <property type="project" value="TreeGrafter"/>
</dbReference>
<dbReference type="InterPro" id="IPR029063">
    <property type="entry name" value="SAM-dependent_MTases_sf"/>
</dbReference>
<dbReference type="Gene3D" id="1.10.150.170">
    <property type="entry name" value="Putative methyltransferase TM0872, insert domain"/>
    <property type="match status" value="1"/>
</dbReference>